<dbReference type="RefSeq" id="XP_056497893.1">
    <property type="nucleotide sequence ID" value="XM_056648128.1"/>
</dbReference>
<feature type="transmembrane region" description="Helical" evidence="14">
    <location>
        <begin position="49"/>
        <end position="71"/>
    </location>
</feature>
<feature type="region of interest" description="Disordered" evidence="13">
    <location>
        <begin position="363"/>
        <end position="411"/>
    </location>
</feature>
<dbReference type="SUPFAM" id="SSF52540">
    <property type="entry name" value="P-loop containing nucleoside triphosphate hydrolases"/>
    <property type="match status" value="1"/>
</dbReference>
<dbReference type="OrthoDB" id="10251412at2759"/>
<dbReference type="Pfam" id="PF00004">
    <property type="entry name" value="AAA"/>
    <property type="match status" value="2"/>
</dbReference>
<feature type="region of interest" description="Disordered" evidence="13">
    <location>
        <begin position="120"/>
        <end position="147"/>
    </location>
</feature>
<keyword evidence="10 14" id="KW-0472">Membrane</keyword>
<dbReference type="InterPro" id="IPR050747">
    <property type="entry name" value="Mitochondrial_chaperone_BCS1"/>
</dbReference>
<dbReference type="SMART" id="SM00382">
    <property type="entry name" value="AAA"/>
    <property type="match status" value="1"/>
</dbReference>
<dbReference type="Pfam" id="PF08740">
    <property type="entry name" value="BCS1_N"/>
    <property type="match status" value="1"/>
</dbReference>
<evidence type="ECO:0000256" key="1">
    <source>
        <dbReference type="ARBA" id="ARBA00004434"/>
    </source>
</evidence>
<dbReference type="Pfam" id="PF25426">
    <property type="entry name" value="AAA_lid_BCS1"/>
    <property type="match status" value="1"/>
</dbReference>
<dbReference type="Gene3D" id="3.40.50.300">
    <property type="entry name" value="P-loop containing nucleotide triphosphate hydrolases"/>
    <property type="match status" value="1"/>
</dbReference>
<comment type="caution">
    <text evidence="17">The sequence shown here is derived from an EMBL/GenBank/DDBJ whole genome shotgun (WGS) entry which is preliminary data.</text>
</comment>
<evidence type="ECO:0000256" key="3">
    <source>
        <dbReference type="ARBA" id="ARBA00022692"/>
    </source>
</evidence>
<feature type="compositionally biased region" description="Basic and acidic residues" evidence="13">
    <location>
        <begin position="393"/>
        <end position="408"/>
    </location>
</feature>
<dbReference type="EMBL" id="JAPQKT010000008">
    <property type="protein sequence ID" value="KAJ5222970.1"/>
    <property type="molecule type" value="Genomic_DNA"/>
</dbReference>
<keyword evidence="4 12" id="KW-0547">Nucleotide-binding</keyword>
<evidence type="ECO:0000259" key="15">
    <source>
        <dbReference type="SMART" id="SM00382"/>
    </source>
</evidence>
<feature type="domain" description="AAA+ ATPase" evidence="15">
    <location>
        <begin position="297"/>
        <end position="462"/>
    </location>
</feature>
<sequence>MAENISMSSSSATTSFSQTDTAILDTLIPGYSLFSRFVVSRFDIDVASYLQYVILLATFGASFQYLIWYAMNVLERYFVSTAEIRLDDEIFNYFMYWMSRQPHMSKTNRFVAGVKTNGYWSDDDSDDEDDEKGMDELDEPGSGENEPTFDEYWAKLMGRDKYRTLRYTPAEGRHFFWFHGRPLMLERQQQHQSTRYVLNNETLFISCLGRNPTIIKELLNEAQQSYVERDGNRTVIYRGQRLYASRPFAWYRCMARSPRPLSTVVLDQTQKDGFISDIKEYLHPRTRRWYSNRGIPYRRGYLLHGPPGTGKTSLCFAAAGLLGLKLFLLNLDSKALDEDNLSSLFSDLPRRCIVLLEDVDTAGVTHSRGTDPNDKDKEDDNTEQIKGPGGDPKTQENEKEKENKEESKPNGITLSALLNVIDGVAASEGRILVMTTNHPEKLDAALLRPGRVDMSIAFGHTTQADIKELFTSIYTTMEGDLPRVAASRRLTNGTHKSATNGSIYHAYTNGKIENKHKLQQEYEKDRETKIRLQELRARISRLALEFASIVPDDEFTAAEIQGYLLNHKDAPEAAIRGAEVWVQGIREKKRAQSNLLA</sequence>
<evidence type="ECO:0000256" key="4">
    <source>
        <dbReference type="ARBA" id="ARBA00022741"/>
    </source>
</evidence>
<evidence type="ECO:0000256" key="11">
    <source>
        <dbReference type="ARBA" id="ARBA00048778"/>
    </source>
</evidence>
<evidence type="ECO:0000256" key="6">
    <source>
        <dbReference type="ARBA" id="ARBA00022801"/>
    </source>
</evidence>
<dbReference type="SMART" id="SM01024">
    <property type="entry name" value="BCS1_N"/>
    <property type="match status" value="1"/>
</dbReference>
<keyword evidence="6" id="KW-0378">Hydrolase</keyword>
<organism evidence="17 18">
    <name type="scientific">Penicillium citrinum</name>
    <dbReference type="NCBI Taxonomy" id="5077"/>
    <lineage>
        <taxon>Eukaryota</taxon>
        <taxon>Fungi</taxon>
        <taxon>Dikarya</taxon>
        <taxon>Ascomycota</taxon>
        <taxon>Pezizomycotina</taxon>
        <taxon>Eurotiomycetes</taxon>
        <taxon>Eurotiomycetidae</taxon>
        <taxon>Eurotiales</taxon>
        <taxon>Aspergillaceae</taxon>
        <taxon>Penicillium</taxon>
    </lineage>
</organism>
<dbReference type="PROSITE" id="PS00674">
    <property type="entry name" value="AAA"/>
    <property type="match status" value="1"/>
</dbReference>
<keyword evidence="3 14" id="KW-0812">Transmembrane</keyword>
<keyword evidence="5" id="KW-0999">Mitochondrion inner membrane</keyword>
<evidence type="ECO:0000256" key="5">
    <source>
        <dbReference type="ARBA" id="ARBA00022792"/>
    </source>
</evidence>
<keyword evidence="8 14" id="KW-1133">Transmembrane helix</keyword>
<dbReference type="GO" id="GO:0005743">
    <property type="term" value="C:mitochondrial inner membrane"/>
    <property type="evidence" value="ECO:0007669"/>
    <property type="project" value="UniProtKB-SubCell"/>
</dbReference>
<feature type="compositionally biased region" description="Acidic residues" evidence="13">
    <location>
        <begin position="121"/>
        <end position="141"/>
    </location>
</feature>
<dbReference type="InterPro" id="IPR003593">
    <property type="entry name" value="AAA+_ATPase"/>
</dbReference>
<dbReference type="InterPro" id="IPR003960">
    <property type="entry name" value="ATPase_AAA_CS"/>
</dbReference>
<evidence type="ECO:0000313" key="18">
    <source>
        <dbReference type="Proteomes" id="UP001147733"/>
    </source>
</evidence>
<evidence type="ECO:0000256" key="9">
    <source>
        <dbReference type="ARBA" id="ARBA00023128"/>
    </source>
</evidence>
<feature type="domain" description="BCS1 N-terminal" evidence="16">
    <location>
        <begin position="54"/>
        <end position="264"/>
    </location>
</feature>
<reference evidence="17" key="2">
    <citation type="journal article" date="2023" name="IMA Fungus">
        <title>Comparative genomic study of the Penicillium genus elucidates a diverse pangenome and 15 lateral gene transfer events.</title>
        <authorList>
            <person name="Petersen C."/>
            <person name="Sorensen T."/>
            <person name="Nielsen M.R."/>
            <person name="Sondergaard T.E."/>
            <person name="Sorensen J.L."/>
            <person name="Fitzpatrick D.A."/>
            <person name="Frisvad J.C."/>
            <person name="Nielsen K.L."/>
        </authorList>
    </citation>
    <scope>NUCLEOTIDE SEQUENCE</scope>
    <source>
        <strain evidence="17">IBT 23319</strain>
    </source>
</reference>
<evidence type="ECO:0000256" key="12">
    <source>
        <dbReference type="RuleBase" id="RU003651"/>
    </source>
</evidence>
<evidence type="ECO:0000256" key="7">
    <source>
        <dbReference type="ARBA" id="ARBA00022840"/>
    </source>
</evidence>
<protein>
    <submittedName>
        <fullName evidence="17">ATPase AAA-type core</fullName>
    </submittedName>
</protein>
<dbReference type="PANTHER" id="PTHR23070">
    <property type="entry name" value="BCS1 AAA-TYPE ATPASE"/>
    <property type="match status" value="1"/>
</dbReference>
<dbReference type="InterPro" id="IPR057495">
    <property type="entry name" value="AAA_lid_BCS1"/>
</dbReference>
<feature type="compositionally biased region" description="Basic and acidic residues" evidence="13">
    <location>
        <begin position="368"/>
        <end position="378"/>
    </location>
</feature>
<evidence type="ECO:0000259" key="16">
    <source>
        <dbReference type="SMART" id="SM01024"/>
    </source>
</evidence>
<keyword evidence="9" id="KW-0496">Mitochondrion</keyword>
<name>A0A9W9NMZ1_PENCI</name>
<gene>
    <name evidence="17" type="ORF">N7469_009210</name>
</gene>
<evidence type="ECO:0000256" key="10">
    <source>
        <dbReference type="ARBA" id="ARBA00023136"/>
    </source>
</evidence>
<evidence type="ECO:0000313" key="17">
    <source>
        <dbReference type="EMBL" id="KAJ5222970.1"/>
    </source>
</evidence>
<dbReference type="AlphaFoldDB" id="A0A9W9NMZ1"/>
<dbReference type="InterPro" id="IPR003959">
    <property type="entry name" value="ATPase_AAA_core"/>
</dbReference>
<evidence type="ECO:0000256" key="14">
    <source>
        <dbReference type="SAM" id="Phobius"/>
    </source>
</evidence>
<evidence type="ECO:0000256" key="13">
    <source>
        <dbReference type="SAM" id="MobiDB-lite"/>
    </source>
</evidence>
<dbReference type="GeneID" id="81387295"/>
<dbReference type="InterPro" id="IPR027417">
    <property type="entry name" value="P-loop_NTPase"/>
</dbReference>
<proteinExistence type="inferred from homology"/>
<evidence type="ECO:0000256" key="2">
    <source>
        <dbReference type="ARBA" id="ARBA00007448"/>
    </source>
</evidence>
<comment type="catalytic activity">
    <reaction evidence="11">
        <text>ATP + H2O = ADP + phosphate + H(+)</text>
        <dbReference type="Rhea" id="RHEA:13065"/>
        <dbReference type="ChEBI" id="CHEBI:15377"/>
        <dbReference type="ChEBI" id="CHEBI:15378"/>
        <dbReference type="ChEBI" id="CHEBI:30616"/>
        <dbReference type="ChEBI" id="CHEBI:43474"/>
        <dbReference type="ChEBI" id="CHEBI:456216"/>
    </reaction>
    <physiologicalReaction direction="left-to-right" evidence="11">
        <dbReference type="Rhea" id="RHEA:13066"/>
    </physiologicalReaction>
</comment>
<keyword evidence="7 12" id="KW-0067">ATP-binding</keyword>
<dbReference type="GO" id="GO:0005524">
    <property type="term" value="F:ATP binding"/>
    <property type="evidence" value="ECO:0007669"/>
    <property type="project" value="UniProtKB-KW"/>
</dbReference>
<accession>A0A9W9NMZ1</accession>
<dbReference type="GO" id="GO:0016887">
    <property type="term" value="F:ATP hydrolysis activity"/>
    <property type="evidence" value="ECO:0007669"/>
    <property type="project" value="InterPro"/>
</dbReference>
<dbReference type="InterPro" id="IPR014851">
    <property type="entry name" value="BCS1_N"/>
</dbReference>
<comment type="subcellular location">
    <subcellularLocation>
        <location evidence="1">Mitochondrion inner membrane</location>
        <topology evidence="1">Single-pass membrane protein</topology>
    </subcellularLocation>
</comment>
<evidence type="ECO:0000256" key="8">
    <source>
        <dbReference type="ARBA" id="ARBA00022989"/>
    </source>
</evidence>
<reference evidence="17" key="1">
    <citation type="submission" date="2022-11" db="EMBL/GenBank/DDBJ databases">
        <authorList>
            <person name="Petersen C."/>
        </authorList>
    </citation>
    <scope>NUCLEOTIDE SEQUENCE</scope>
    <source>
        <strain evidence="17">IBT 23319</strain>
    </source>
</reference>
<keyword evidence="18" id="KW-1185">Reference proteome</keyword>
<comment type="similarity">
    <text evidence="2">Belongs to the AAA ATPase family. BCS1 subfamily.</text>
</comment>
<dbReference type="Proteomes" id="UP001147733">
    <property type="component" value="Unassembled WGS sequence"/>
</dbReference>